<evidence type="ECO:0000313" key="3">
    <source>
        <dbReference type="Proteomes" id="UP001303647"/>
    </source>
</evidence>
<reference evidence="2" key="2">
    <citation type="submission" date="2023-05" db="EMBL/GenBank/DDBJ databases">
        <authorList>
            <consortium name="Lawrence Berkeley National Laboratory"/>
            <person name="Steindorff A."/>
            <person name="Hensen N."/>
            <person name="Bonometti L."/>
            <person name="Westerberg I."/>
            <person name="Brannstrom I.O."/>
            <person name="Guillou S."/>
            <person name="Cros-Aarteil S."/>
            <person name="Calhoun S."/>
            <person name="Haridas S."/>
            <person name="Kuo A."/>
            <person name="Mondo S."/>
            <person name="Pangilinan J."/>
            <person name="Riley R."/>
            <person name="Labutti K."/>
            <person name="Andreopoulos B."/>
            <person name="Lipzen A."/>
            <person name="Chen C."/>
            <person name="Yanf M."/>
            <person name="Daum C."/>
            <person name="Ng V."/>
            <person name="Clum A."/>
            <person name="Ohm R."/>
            <person name="Martin F."/>
            <person name="Silar P."/>
            <person name="Natvig D."/>
            <person name="Lalanne C."/>
            <person name="Gautier V."/>
            <person name="Ament-Velasquez S.L."/>
            <person name="Kruys A."/>
            <person name="Hutchinson M.I."/>
            <person name="Powell A.J."/>
            <person name="Barry K."/>
            <person name="Miller A.N."/>
            <person name="Grigoriev I.V."/>
            <person name="Debuchy R."/>
            <person name="Gladieux P."/>
            <person name="Thoren M.H."/>
            <person name="Johannesson H."/>
        </authorList>
    </citation>
    <scope>NUCLEOTIDE SEQUENCE</scope>
    <source>
        <strain evidence="2">CBS 359.72</strain>
    </source>
</reference>
<organism evidence="2 3">
    <name type="scientific">Corynascus novoguineensis</name>
    <dbReference type="NCBI Taxonomy" id="1126955"/>
    <lineage>
        <taxon>Eukaryota</taxon>
        <taxon>Fungi</taxon>
        <taxon>Dikarya</taxon>
        <taxon>Ascomycota</taxon>
        <taxon>Pezizomycotina</taxon>
        <taxon>Sordariomycetes</taxon>
        <taxon>Sordariomycetidae</taxon>
        <taxon>Sordariales</taxon>
        <taxon>Chaetomiaceae</taxon>
        <taxon>Corynascus</taxon>
    </lineage>
</organism>
<dbReference type="EMBL" id="MU857710">
    <property type="protein sequence ID" value="KAK4245164.1"/>
    <property type="molecule type" value="Genomic_DNA"/>
</dbReference>
<accession>A0AAN7HMI5</accession>
<reference evidence="2" key="1">
    <citation type="journal article" date="2023" name="Mol. Phylogenet. Evol.">
        <title>Genome-scale phylogeny and comparative genomics of the fungal order Sordariales.</title>
        <authorList>
            <person name="Hensen N."/>
            <person name="Bonometti L."/>
            <person name="Westerberg I."/>
            <person name="Brannstrom I.O."/>
            <person name="Guillou S."/>
            <person name="Cros-Aarteil S."/>
            <person name="Calhoun S."/>
            <person name="Haridas S."/>
            <person name="Kuo A."/>
            <person name="Mondo S."/>
            <person name="Pangilinan J."/>
            <person name="Riley R."/>
            <person name="LaButti K."/>
            <person name="Andreopoulos B."/>
            <person name="Lipzen A."/>
            <person name="Chen C."/>
            <person name="Yan M."/>
            <person name="Daum C."/>
            <person name="Ng V."/>
            <person name="Clum A."/>
            <person name="Steindorff A."/>
            <person name="Ohm R.A."/>
            <person name="Martin F."/>
            <person name="Silar P."/>
            <person name="Natvig D.O."/>
            <person name="Lalanne C."/>
            <person name="Gautier V."/>
            <person name="Ament-Velasquez S.L."/>
            <person name="Kruys A."/>
            <person name="Hutchinson M.I."/>
            <person name="Powell A.J."/>
            <person name="Barry K."/>
            <person name="Miller A.N."/>
            <person name="Grigoriev I.V."/>
            <person name="Debuchy R."/>
            <person name="Gladieux P."/>
            <person name="Hiltunen Thoren M."/>
            <person name="Johannesson H."/>
        </authorList>
    </citation>
    <scope>NUCLEOTIDE SEQUENCE</scope>
    <source>
        <strain evidence="2">CBS 359.72</strain>
    </source>
</reference>
<feature type="compositionally biased region" description="Acidic residues" evidence="1">
    <location>
        <begin position="406"/>
        <end position="422"/>
    </location>
</feature>
<evidence type="ECO:0008006" key="4">
    <source>
        <dbReference type="Google" id="ProtNLM"/>
    </source>
</evidence>
<feature type="compositionally biased region" description="Gly residues" evidence="1">
    <location>
        <begin position="423"/>
        <end position="433"/>
    </location>
</feature>
<dbReference type="Proteomes" id="UP001303647">
    <property type="component" value="Unassembled WGS sequence"/>
</dbReference>
<feature type="region of interest" description="Disordered" evidence="1">
    <location>
        <begin position="399"/>
        <end position="437"/>
    </location>
</feature>
<dbReference type="AlphaFoldDB" id="A0AAN7HMI5"/>
<evidence type="ECO:0000256" key="1">
    <source>
        <dbReference type="SAM" id="MobiDB-lite"/>
    </source>
</evidence>
<name>A0AAN7HMI5_9PEZI</name>
<comment type="caution">
    <text evidence="2">The sequence shown here is derived from an EMBL/GenBank/DDBJ whole genome shotgun (WGS) entry which is preliminary data.</text>
</comment>
<evidence type="ECO:0000313" key="2">
    <source>
        <dbReference type="EMBL" id="KAK4245164.1"/>
    </source>
</evidence>
<keyword evidence="3" id="KW-1185">Reference proteome</keyword>
<protein>
    <recommendedName>
        <fullName evidence="4">F-box domain-containing protein</fullName>
    </recommendedName>
</protein>
<proteinExistence type="predicted"/>
<gene>
    <name evidence="2" type="ORF">C7999DRAFT_43297</name>
</gene>
<sequence length="479" mass="53073">MDSLPVELVRLVFQYCDAPSVKAFRLASGRYAEVGYEYLLKPHFCAVEWRDDVSRLCSIANHDRLRGSIRSLTFNFAKVSDECNARHTTSSQHWLPEPEQRNTPLQDAWVRYYELEEKTRKLPPLHSRASAVEDAVRRLPNLQDVEITHTKCPYDIPLLRDNAFEARACSRRDRAQACKNINAVVSALRHARLRSLSIDQLPLEIFRLADDRRHWFDCARSFAASLSRLRLVLDAPVGLLPAARARAVNGLGGVLHYSPNLTHLSLAFHHHQAPARKFPLSFQALFCGSDFVFPRLTDFQLEGVSCAEDDLRGFLLRHGATLERLRLGGRGPPAAASSGWSLGGVYLHEGSFRGLFTGLRGRMEQLQRFHMEGDAEAGDFMAGSREVYMFVPVTDDDWAPIGGSGDGDDDDHDDDHDDDGDGTGDGGNGGGVGAARPRGKRVASLGACVKVVDSLGLEKFLVEGGRFPQLGKEKIVDGL</sequence>